<reference evidence="8" key="1">
    <citation type="submission" date="2016-10" db="EMBL/GenBank/DDBJ databases">
        <authorList>
            <person name="Varghese N."/>
            <person name="Submissions S."/>
        </authorList>
    </citation>
    <scope>NUCLEOTIDE SEQUENCE [LARGE SCALE GENOMIC DNA]</scope>
    <source>
        <strain evidence="8">930I</strain>
    </source>
</reference>
<dbReference type="PANTHER" id="PTHR42711">
    <property type="entry name" value="ABC TRANSPORTER ATP-BINDING PROTEIN"/>
    <property type="match status" value="1"/>
</dbReference>
<name>A0A1G7ZFS5_9PROT</name>
<dbReference type="Pfam" id="PF00005">
    <property type="entry name" value="ABC_tran"/>
    <property type="match status" value="1"/>
</dbReference>
<evidence type="ECO:0000256" key="5">
    <source>
        <dbReference type="ARBA" id="ARBA00022840"/>
    </source>
</evidence>
<feature type="domain" description="ABC transporter" evidence="6">
    <location>
        <begin position="7"/>
        <end position="233"/>
    </location>
</feature>
<dbReference type="SUPFAM" id="SSF52540">
    <property type="entry name" value="P-loop containing nucleoside triphosphate hydrolases"/>
    <property type="match status" value="1"/>
</dbReference>
<organism evidence="7 8">
    <name type="scientific">Roseospirillum parvum</name>
    <dbReference type="NCBI Taxonomy" id="83401"/>
    <lineage>
        <taxon>Bacteria</taxon>
        <taxon>Pseudomonadati</taxon>
        <taxon>Pseudomonadota</taxon>
        <taxon>Alphaproteobacteria</taxon>
        <taxon>Rhodospirillales</taxon>
        <taxon>Rhodospirillaceae</taxon>
        <taxon>Roseospirillum</taxon>
    </lineage>
</organism>
<evidence type="ECO:0000256" key="1">
    <source>
        <dbReference type="ARBA" id="ARBA00005417"/>
    </source>
</evidence>
<dbReference type="Gene3D" id="3.40.50.300">
    <property type="entry name" value="P-loop containing nucleotide triphosphate hydrolases"/>
    <property type="match status" value="1"/>
</dbReference>
<keyword evidence="5 7" id="KW-0067">ATP-binding</keyword>
<evidence type="ECO:0000256" key="4">
    <source>
        <dbReference type="ARBA" id="ARBA00022741"/>
    </source>
</evidence>
<accession>A0A1G7ZFS5</accession>
<dbReference type="Proteomes" id="UP000217076">
    <property type="component" value="Unassembled WGS sequence"/>
</dbReference>
<dbReference type="InterPro" id="IPR003439">
    <property type="entry name" value="ABC_transporter-like_ATP-bd"/>
</dbReference>
<protein>
    <submittedName>
        <fullName evidence="7">ABC-2 type transport system ATP-binding protein</fullName>
    </submittedName>
</protein>
<keyword evidence="8" id="KW-1185">Reference proteome</keyword>
<dbReference type="GO" id="GO:0016887">
    <property type="term" value="F:ATP hydrolysis activity"/>
    <property type="evidence" value="ECO:0007669"/>
    <property type="project" value="InterPro"/>
</dbReference>
<evidence type="ECO:0000256" key="3">
    <source>
        <dbReference type="ARBA" id="ARBA00022458"/>
    </source>
</evidence>
<dbReference type="EMBL" id="FNCV01000004">
    <property type="protein sequence ID" value="SDH06940.1"/>
    <property type="molecule type" value="Genomic_DNA"/>
</dbReference>
<dbReference type="CDD" id="cd03230">
    <property type="entry name" value="ABC_DR_subfamily_A"/>
    <property type="match status" value="1"/>
</dbReference>
<dbReference type="RefSeq" id="WP_092617716.1">
    <property type="nucleotide sequence ID" value="NZ_FNCV01000004.1"/>
</dbReference>
<dbReference type="SMART" id="SM00382">
    <property type="entry name" value="AAA"/>
    <property type="match status" value="1"/>
</dbReference>
<keyword evidence="3" id="KW-0536">Nodulation</keyword>
<dbReference type="PANTHER" id="PTHR42711:SF5">
    <property type="entry name" value="ABC TRANSPORTER ATP-BINDING PROTEIN NATA"/>
    <property type="match status" value="1"/>
</dbReference>
<sequence length="298" mass="32902">MTDDIAIRVDGLTHRYGRRVIHHNLSFDVHRGGIFGLLGKNGVGKTTLIKLLMGFLRPSAGRCSVLGAPSHALPPDTRRRIGLVFEGHLAYEFMTIRQTERFFSGFYPAWRGDVFHDLIERLGLSPDHRIGRMSEGQRSQVVLAVVMAQDPELLILDDYTMGLDAGYRRLFLDYLVHYARQGGKTVLVTSHVVQDMERLVDEVIFLRRGGEVLATSLSAFMGDFRHYRLPPTPGAPPPAADGVLHNVEAAPDGTLMVYAFHGPERVAQALGAQGQRVAGLTACPMSLEDAFVGYTGTY</sequence>
<keyword evidence="4" id="KW-0547">Nucleotide-binding</keyword>
<evidence type="ECO:0000256" key="2">
    <source>
        <dbReference type="ARBA" id="ARBA00022448"/>
    </source>
</evidence>
<dbReference type="InterPro" id="IPR050763">
    <property type="entry name" value="ABC_transporter_ATP-binding"/>
</dbReference>
<dbReference type="STRING" id="83401.SAMN05421742_10482"/>
<dbReference type="PROSITE" id="PS50893">
    <property type="entry name" value="ABC_TRANSPORTER_2"/>
    <property type="match status" value="1"/>
</dbReference>
<dbReference type="AlphaFoldDB" id="A0A1G7ZFS5"/>
<comment type="similarity">
    <text evidence="1">Belongs to the ABC transporter superfamily.</text>
</comment>
<dbReference type="InterPro" id="IPR027417">
    <property type="entry name" value="P-loop_NTPase"/>
</dbReference>
<keyword evidence="2" id="KW-0813">Transport</keyword>
<proteinExistence type="inferred from homology"/>
<evidence type="ECO:0000313" key="8">
    <source>
        <dbReference type="Proteomes" id="UP000217076"/>
    </source>
</evidence>
<gene>
    <name evidence="7" type="ORF">SAMN05421742_10482</name>
</gene>
<evidence type="ECO:0000259" key="6">
    <source>
        <dbReference type="PROSITE" id="PS50893"/>
    </source>
</evidence>
<dbReference type="InterPro" id="IPR003593">
    <property type="entry name" value="AAA+_ATPase"/>
</dbReference>
<dbReference type="OrthoDB" id="9778547at2"/>
<dbReference type="GO" id="GO:0005524">
    <property type="term" value="F:ATP binding"/>
    <property type="evidence" value="ECO:0007669"/>
    <property type="project" value="UniProtKB-KW"/>
</dbReference>
<evidence type="ECO:0000313" key="7">
    <source>
        <dbReference type="EMBL" id="SDH06940.1"/>
    </source>
</evidence>